<dbReference type="PROSITE" id="PS50261">
    <property type="entry name" value="G_PROTEIN_RECEP_F2_4"/>
    <property type="match status" value="1"/>
</dbReference>
<evidence type="ECO:0000256" key="2">
    <source>
        <dbReference type="ARBA" id="ARBA00022692"/>
    </source>
</evidence>
<keyword evidence="7" id="KW-0732">Signal</keyword>
<feature type="transmembrane region" description="Helical" evidence="6">
    <location>
        <begin position="622"/>
        <end position="643"/>
    </location>
</feature>
<feature type="transmembrane region" description="Helical" evidence="6">
    <location>
        <begin position="422"/>
        <end position="448"/>
    </location>
</feature>
<accession>A0A815YBM3</accession>
<dbReference type="Pfam" id="PF00002">
    <property type="entry name" value="7tm_2"/>
    <property type="match status" value="1"/>
</dbReference>
<comment type="caution">
    <text evidence="10">The sequence shown here is derived from an EMBL/GenBank/DDBJ whole genome shotgun (WGS) entry which is preliminary data.</text>
</comment>
<feature type="domain" description="GAIN-B" evidence="8">
    <location>
        <begin position="261"/>
        <end position="414"/>
    </location>
</feature>
<evidence type="ECO:0000256" key="4">
    <source>
        <dbReference type="ARBA" id="ARBA00023136"/>
    </source>
</evidence>
<keyword evidence="5" id="KW-1015">Disulfide bond</keyword>
<dbReference type="InterPro" id="IPR000832">
    <property type="entry name" value="GPCR_2_secretin-like"/>
</dbReference>
<feature type="signal peptide" evidence="7">
    <location>
        <begin position="1"/>
        <end position="20"/>
    </location>
</feature>
<feature type="domain" description="G-protein coupled receptors family 2 profile 2" evidence="9">
    <location>
        <begin position="423"/>
        <end position="676"/>
    </location>
</feature>
<evidence type="ECO:0000256" key="5">
    <source>
        <dbReference type="ARBA" id="ARBA00023157"/>
    </source>
</evidence>
<dbReference type="PRINTS" id="PR02001">
    <property type="entry name" value="GCR1CAMPR"/>
</dbReference>
<dbReference type="GO" id="GO:0004930">
    <property type="term" value="F:G protein-coupled receptor activity"/>
    <property type="evidence" value="ECO:0007669"/>
    <property type="project" value="InterPro"/>
</dbReference>
<feature type="transmembrane region" description="Helical" evidence="6">
    <location>
        <begin position="534"/>
        <end position="552"/>
    </location>
</feature>
<feature type="transmembrane region" description="Helical" evidence="6">
    <location>
        <begin position="649"/>
        <end position="674"/>
    </location>
</feature>
<dbReference type="SMART" id="SM00303">
    <property type="entry name" value="GPS"/>
    <property type="match status" value="1"/>
</dbReference>
<dbReference type="GO" id="GO:0016020">
    <property type="term" value="C:membrane"/>
    <property type="evidence" value="ECO:0007669"/>
    <property type="project" value="UniProtKB-SubCell"/>
</dbReference>
<proteinExistence type="predicted"/>
<evidence type="ECO:0000313" key="11">
    <source>
        <dbReference type="Proteomes" id="UP000663834"/>
    </source>
</evidence>
<dbReference type="AlphaFoldDB" id="A0A815YBM3"/>
<evidence type="ECO:0000256" key="7">
    <source>
        <dbReference type="SAM" id="SignalP"/>
    </source>
</evidence>
<dbReference type="CDD" id="cd15040">
    <property type="entry name" value="7tmB2_Adhesion"/>
    <property type="match status" value="1"/>
</dbReference>
<dbReference type="InterPro" id="IPR000203">
    <property type="entry name" value="GPS"/>
</dbReference>
<evidence type="ECO:0000256" key="6">
    <source>
        <dbReference type="SAM" id="Phobius"/>
    </source>
</evidence>
<evidence type="ECO:0000256" key="3">
    <source>
        <dbReference type="ARBA" id="ARBA00022989"/>
    </source>
</evidence>
<feature type="chain" id="PRO_5032689592" evidence="7">
    <location>
        <begin position="21"/>
        <end position="818"/>
    </location>
</feature>
<evidence type="ECO:0000313" key="10">
    <source>
        <dbReference type="EMBL" id="CAF1568607.1"/>
    </source>
</evidence>
<name>A0A815YBM3_9BILA</name>
<keyword evidence="2 6" id="KW-0812">Transmembrane</keyword>
<dbReference type="Proteomes" id="UP000663834">
    <property type="component" value="Unassembled WGS sequence"/>
</dbReference>
<dbReference type="GO" id="GO:0007166">
    <property type="term" value="P:cell surface receptor signaling pathway"/>
    <property type="evidence" value="ECO:0007669"/>
    <property type="project" value="InterPro"/>
</dbReference>
<evidence type="ECO:0000256" key="1">
    <source>
        <dbReference type="ARBA" id="ARBA00004141"/>
    </source>
</evidence>
<gene>
    <name evidence="10" type="ORF">KQP761_LOCUS18958</name>
</gene>
<feature type="transmembrane region" description="Helical" evidence="6">
    <location>
        <begin position="460"/>
        <end position="482"/>
    </location>
</feature>
<dbReference type="InterPro" id="IPR017981">
    <property type="entry name" value="GPCR_2-like_7TM"/>
</dbReference>
<sequence length="818" mass="93488">MYKMQQFILVMLLIIPFSNGRELIMYKMQQFILVMLLIIPFSNALCPKATFQLKNATKRASYNFVESTTKNAGSLEACPYTGRPYVYLPCYPNSSWGHEPYFIDCLKSSDSKQEMKTIVFHENLYHNLTIEEVAKRSMTTSDDVSNVLSYLNDEATCFKSSSDITFVVNIIDRIVKNNQTKGDIQSNLYSIANKLLSVESILQMQEAQKMNSSAVRLLSLLETYSENLVFDELEKYFVKNNFIVSILNKPNSWSEPIIGFSFEDFSFEKNLDPIKYETKLMKSENDHQNSTFITLDSETIMMQNRLIFSVFNQTNDLFGDKKYRLLSRVVSLTMDKPQLIKTMNSLVKIHFVLDKDIKHKNHSFICAYWDISDNMTAQWSREGCNATNVTERSATCLCNHLTHFAVLMNIEEQQLPKYIEQVLSMITLIGLVLSSIGLCLTILTFIFFKKLRRHFSQKSLLLLSINLLGVNILASIICLFTLNELNNLLCTIVASLLHYFVLSSFSWMFIMALIQYLLFVRVFPHQIFAFTRKAAAFAQLVPLILVTIVIYLDPWGYTKRKDKICWLSDSSPFYLSFILPIALYIVINSIIYSMVAYSLLCGQTGKKMRTTHTLESRRLSRFSVALSCFVVLGLTWIFGLFNLFSIGPMRLLCQMLFCLFASLTGFFIFVLYILTSKTKRACWNNTFKTLGISSIYSPTSTSSSGFLASKEFSSTSTNDHLKTSSCHQPYPTKHQHFIDAYMPSSPPPPAPPMLPPPPPTLLNEADDSLCTTNITTLAYEPRHVWAPESNYIYESNQLTTSLDDYSLFYASNHGATKL</sequence>
<dbReference type="InterPro" id="IPR022343">
    <property type="entry name" value="GCR1-cAMP_receptor"/>
</dbReference>
<dbReference type="SUPFAM" id="SSF81321">
    <property type="entry name" value="Family A G protein-coupled receptor-like"/>
    <property type="match status" value="1"/>
</dbReference>
<dbReference type="InterPro" id="IPR046338">
    <property type="entry name" value="GAIN_dom_sf"/>
</dbReference>
<reference evidence="10" key="1">
    <citation type="submission" date="2021-02" db="EMBL/GenBank/DDBJ databases">
        <authorList>
            <person name="Nowell W R."/>
        </authorList>
    </citation>
    <scope>NUCLEOTIDE SEQUENCE</scope>
</reference>
<dbReference type="OrthoDB" id="10037534at2759"/>
<keyword evidence="3 6" id="KW-1133">Transmembrane helix</keyword>
<protein>
    <submittedName>
        <fullName evidence="10">Uncharacterized protein</fullName>
    </submittedName>
</protein>
<keyword evidence="4 6" id="KW-0472">Membrane</keyword>
<dbReference type="Gene3D" id="2.60.220.50">
    <property type="match status" value="1"/>
</dbReference>
<organism evidence="10 11">
    <name type="scientific">Rotaria magnacalcarata</name>
    <dbReference type="NCBI Taxonomy" id="392030"/>
    <lineage>
        <taxon>Eukaryota</taxon>
        <taxon>Metazoa</taxon>
        <taxon>Spiralia</taxon>
        <taxon>Gnathifera</taxon>
        <taxon>Rotifera</taxon>
        <taxon>Eurotatoria</taxon>
        <taxon>Bdelloidea</taxon>
        <taxon>Philodinida</taxon>
        <taxon>Philodinidae</taxon>
        <taxon>Rotaria</taxon>
    </lineage>
</organism>
<dbReference type="Gene3D" id="1.20.1070.10">
    <property type="entry name" value="Rhodopsin 7-helix transmembrane proteins"/>
    <property type="match status" value="1"/>
</dbReference>
<dbReference type="PANTHER" id="PTHR45692">
    <property type="entry name" value="G_PROTEIN_RECEP_F2_4 DOMAIN-CONTAINING PROTEIN"/>
    <property type="match status" value="1"/>
</dbReference>
<feature type="transmembrane region" description="Helical" evidence="6">
    <location>
        <begin position="572"/>
        <end position="601"/>
    </location>
</feature>
<dbReference type="Pfam" id="PF01825">
    <property type="entry name" value="GPS"/>
    <property type="match status" value="1"/>
</dbReference>
<dbReference type="EMBL" id="CAJNOW010009677">
    <property type="protein sequence ID" value="CAF1568607.1"/>
    <property type="molecule type" value="Genomic_DNA"/>
</dbReference>
<dbReference type="PROSITE" id="PS50221">
    <property type="entry name" value="GAIN_B"/>
    <property type="match status" value="1"/>
</dbReference>
<evidence type="ECO:0000259" key="9">
    <source>
        <dbReference type="PROSITE" id="PS50261"/>
    </source>
</evidence>
<dbReference type="InterPro" id="IPR057244">
    <property type="entry name" value="GAIN_B"/>
</dbReference>
<dbReference type="PANTHER" id="PTHR45692:SF1">
    <property type="entry name" value="G-PROTEIN COUPLED RECEPTORS FAMILY 2 PROFILE 2 DOMAIN-CONTAINING PROTEIN"/>
    <property type="match status" value="1"/>
</dbReference>
<feature type="transmembrane region" description="Helical" evidence="6">
    <location>
        <begin position="497"/>
        <end position="522"/>
    </location>
</feature>
<comment type="subcellular location">
    <subcellularLocation>
        <location evidence="1">Membrane</location>
        <topology evidence="1">Multi-pass membrane protein</topology>
    </subcellularLocation>
</comment>
<evidence type="ECO:0000259" key="8">
    <source>
        <dbReference type="PROSITE" id="PS50221"/>
    </source>
</evidence>